<evidence type="ECO:0000256" key="7">
    <source>
        <dbReference type="ARBA" id="ARBA00023175"/>
    </source>
</evidence>
<dbReference type="FunFam" id="1.10.10.820:FF:000001">
    <property type="entry name" value="Myosin heavy chain"/>
    <property type="match status" value="1"/>
</dbReference>
<dbReference type="GO" id="GO:0032982">
    <property type="term" value="C:myosin filament"/>
    <property type="evidence" value="ECO:0007669"/>
    <property type="project" value="TreeGrafter"/>
</dbReference>
<feature type="region of interest" description="Disordered" evidence="10">
    <location>
        <begin position="1869"/>
        <end position="1970"/>
    </location>
</feature>
<dbReference type="Gene3D" id="3.40.850.10">
    <property type="entry name" value="Kinesin motor domain"/>
    <property type="match status" value="1"/>
</dbReference>
<reference evidence="13 14" key="1">
    <citation type="submission" date="2018-11" db="EMBL/GenBank/DDBJ databases">
        <authorList>
            <person name="Lopez-Roques C."/>
            <person name="Donnadieu C."/>
            <person name="Bouchez O."/>
            <person name="Klopp C."/>
            <person name="Cabau C."/>
            <person name="Zahm M."/>
        </authorList>
    </citation>
    <scope>NUCLEOTIDE SEQUENCE [LARGE SCALE GENOMIC DNA]</scope>
    <source>
        <strain evidence="13">RS831</strain>
        <tissue evidence="13">Whole body</tissue>
    </source>
</reference>
<keyword evidence="6 9" id="KW-0518">Myosin</keyword>
<feature type="domain" description="Myosin motor" evidence="11">
    <location>
        <begin position="172"/>
        <end position="877"/>
    </location>
</feature>
<dbReference type="Gene3D" id="1.20.5.340">
    <property type="match status" value="4"/>
</dbReference>
<dbReference type="Pfam" id="PF01576">
    <property type="entry name" value="Myosin_tail_1"/>
    <property type="match status" value="1"/>
</dbReference>
<dbReference type="Gene3D" id="1.20.58.530">
    <property type="match status" value="1"/>
</dbReference>
<dbReference type="Gene3D" id="1.20.120.720">
    <property type="entry name" value="Myosin VI head, motor domain, U50 subdomain"/>
    <property type="match status" value="1"/>
</dbReference>
<evidence type="ECO:0000313" key="13">
    <source>
        <dbReference type="EMBL" id="RVE70065.1"/>
    </source>
</evidence>
<dbReference type="InterPro" id="IPR004009">
    <property type="entry name" value="SH3_Myosin"/>
</dbReference>
<dbReference type="PANTHER" id="PTHR45615">
    <property type="entry name" value="MYOSIN HEAVY CHAIN, NON-MUSCLE"/>
    <property type="match status" value="1"/>
</dbReference>
<reference evidence="13 14" key="2">
    <citation type="submission" date="2019-01" db="EMBL/GenBank/DDBJ databases">
        <title>A chromosome length genome reference of the Java medaka (oryzias javanicus).</title>
        <authorList>
            <person name="Herpin A."/>
            <person name="Takehana Y."/>
            <person name="Naruse K."/>
            <person name="Ansai S."/>
            <person name="Kawaguchi M."/>
        </authorList>
    </citation>
    <scope>NUCLEOTIDE SEQUENCE [LARGE SCALE GENOMIC DNA]</scope>
    <source>
        <strain evidence="13">RS831</strain>
        <tissue evidence="13">Whole body</tissue>
    </source>
</reference>
<keyword evidence="14" id="KW-1185">Reference proteome</keyword>
<dbReference type="InterPro" id="IPR002928">
    <property type="entry name" value="Myosin_tail"/>
</dbReference>
<feature type="region of interest" description="Disordered" evidence="10">
    <location>
        <begin position="2001"/>
        <end position="2086"/>
    </location>
</feature>
<dbReference type="FunFam" id="2.30.30.360:FF:000001">
    <property type="entry name" value="Myosin heavy chain"/>
    <property type="match status" value="1"/>
</dbReference>
<evidence type="ECO:0000256" key="3">
    <source>
        <dbReference type="ARBA" id="ARBA00022840"/>
    </source>
</evidence>
<dbReference type="FunFam" id="1.20.5.340:FF:000007">
    <property type="entry name" value="Myosin heavy chain, non-muscle"/>
    <property type="match status" value="1"/>
</dbReference>
<organism evidence="13 14">
    <name type="scientific">Oryzias javanicus</name>
    <name type="common">Javanese ricefish</name>
    <name type="synonym">Aplocheilus javanicus</name>
    <dbReference type="NCBI Taxonomy" id="123683"/>
    <lineage>
        <taxon>Eukaryota</taxon>
        <taxon>Metazoa</taxon>
        <taxon>Chordata</taxon>
        <taxon>Craniata</taxon>
        <taxon>Vertebrata</taxon>
        <taxon>Euteleostomi</taxon>
        <taxon>Actinopterygii</taxon>
        <taxon>Neopterygii</taxon>
        <taxon>Teleostei</taxon>
        <taxon>Neoteleostei</taxon>
        <taxon>Acanthomorphata</taxon>
        <taxon>Ovalentaria</taxon>
        <taxon>Atherinomorphae</taxon>
        <taxon>Beloniformes</taxon>
        <taxon>Adrianichthyidae</taxon>
        <taxon>Oryziinae</taxon>
        <taxon>Oryzias</taxon>
    </lineage>
</organism>
<feature type="compositionally biased region" description="Basic and acidic residues" evidence="10">
    <location>
        <begin position="1668"/>
        <end position="1686"/>
    </location>
</feature>
<evidence type="ECO:0008006" key="15">
    <source>
        <dbReference type="Google" id="ProtNLM"/>
    </source>
</evidence>
<feature type="domain" description="Myosin N-terminal SH3-like" evidence="12">
    <location>
        <begin position="119"/>
        <end position="168"/>
    </location>
</feature>
<dbReference type="FunFam" id="3.40.850.10:FF:000101">
    <property type="entry name" value="Slow myosin heavy chain 2"/>
    <property type="match status" value="1"/>
</dbReference>
<evidence type="ECO:0000256" key="6">
    <source>
        <dbReference type="ARBA" id="ARBA00023123"/>
    </source>
</evidence>
<evidence type="ECO:0000256" key="2">
    <source>
        <dbReference type="ARBA" id="ARBA00022741"/>
    </source>
</evidence>
<dbReference type="SUPFAM" id="SSF90257">
    <property type="entry name" value="Myosin rod fragments"/>
    <property type="match status" value="5"/>
</dbReference>
<keyword evidence="2 9" id="KW-0547">Nucleotide-binding</keyword>
<dbReference type="OrthoDB" id="10254995at2759"/>
<dbReference type="FunFam" id="1.20.5.4820:FF:000002">
    <property type="entry name" value="Myosin heavy chain 10"/>
    <property type="match status" value="1"/>
</dbReference>
<feature type="compositionally biased region" description="Polar residues" evidence="10">
    <location>
        <begin position="31"/>
        <end position="63"/>
    </location>
</feature>
<feature type="region of interest" description="Actin-binding" evidence="9">
    <location>
        <begin position="755"/>
        <end position="777"/>
    </location>
</feature>
<feature type="compositionally biased region" description="Basic and acidic residues" evidence="10">
    <location>
        <begin position="1915"/>
        <end position="1933"/>
    </location>
</feature>
<dbReference type="GO" id="GO:0005524">
    <property type="term" value="F:ATP binding"/>
    <property type="evidence" value="ECO:0007669"/>
    <property type="project" value="UniProtKB-UniRule"/>
</dbReference>
<feature type="compositionally biased region" description="Basic and acidic residues" evidence="10">
    <location>
        <begin position="1953"/>
        <end position="1970"/>
    </location>
</feature>
<dbReference type="GO" id="GO:0045177">
    <property type="term" value="C:apical part of cell"/>
    <property type="evidence" value="ECO:0007669"/>
    <property type="project" value="UniProtKB-ARBA"/>
</dbReference>
<proteinExistence type="inferred from homology"/>
<protein>
    <recommendedName>
        <fullName evidence="15">Myosin motor domain-containing protein</fullName>
    </recommendedName>
</protein>
<dbReference type="SUPFAM" id="SSF52540">
    <property type="entry name" value="P-loop containing nucleoside triphosphate hydrolases"/>
    <property type="match status" value="1"/>
</dbReference>
<feature type="region of interest" description="Disordered" evidence="10">
    <location>
        <begin position="1792"/>
        <end position="1823"/>
    </location>
</feature>
<dbReference type="InterPro" id="IPR036961">
    <property type="entry name" value="Kinesin_motor_dom_sf"/>
</dbReference>
<dbReference type="Pfam" id="PF02736">
    <property type="entry name" value="Myosin_N"/>
    <property type="match status" value="1"/>
</dbReference>
<feature type="binding site" evidence="9">
    <location>
        <begin position="265"/>
        <end position="272"/>
    </location>
    <ligand>
        <name>ATP</name>
        <dbReference type="ChEBI" id="CHEBI:30616"/>
    </ligand>
</feature>
<dbReference type="SMART" id="SM00242">
    <property type="entry name" value="MYSc"/>
    <property type="match status" value="1"/>
</dbReference>
<feature type="region of interest" description="Disordered" evidence="10">
    <location>
        <begin position="1667"/>
        <end position="1686"/>
    </location>
</feature>
<feature type="region of interest" description="Disordered" evidence="10">
    <location>
        <begin position="1697"/>
        <end position="1721"/>
    </location>
</feature>
<dbReference type="GO" id="GO:0005737">
    <property type="term" value="C:cytoplasm"/>
    <property type="evidence" value="ECO:0007669"/>
    <property type="project" value="TreeGrafter"/>
</dbReference>
<dbReference type="EMBL" id="CM012444">
    <property type="protein sequence ID" value="RVE70065.1"/>
    <property type="molecule type" value="Genomic_DNA"/>
</dbReference>
<feature type="compositionally biased region" description="Basic and acidic residues" evidence="10">
    <location>
        <begin position="1878"/>
        <end position="1902"/>
    </location>
</feature>
<evidence type="ECO:0000256" key="8">
    <source>
        <dbReference type="ARBA" id="ARBA00023203"/>
    </source>
</evidence>
<dbReference type="FunFam" id="1.20.120.720:FF:000001">
    <property type="entry name" value="Myosin heavy chain, muscle"/>
    <property type="match status" value="1"/>
</dbReference>
<gene>
    <name evidence="13" type="ORF">OJAV_G00083570</name>
</gene>
<dbReference type="FunFam" id="1.20.58.530:FF:000003">
    <property type="entry name" value="Myosin heavy chain 10"/>
    <property type="match status" value="1"/>
</dbReference>
<feature type="compositionally biased region" description="Polar residues" evidence="10">
    <location>
        <begin position="75"/>
        <end position="88"/>
    </location>
</feature>
<keyword evidence="7 9" id="KW-0505">Motor protein</keyword>
<keyword evidence="8 9" id="KW-0009">Actin-binding</keyword>
<keyword evidence="5" id="KW-0175">Coiled coil</keyword>
<evidence type="ECO:0000259" key="11">
    <source>
        <dbReference type="PROSITE" id="PS51456"/>
    </source>
</evidence>
<evidence type="ECO:0000256" key="1">
    <source>
        <dbReference type="ARBA" id="ARBA00008314"/>
    </source>
</evidence>
<accession>A0A437D4P3</accession>
<evidence type="ECO:0000313" key="14">
    <source>
        <dbReference type="Proteomes" id="UP000283210"/>
    </source>
</evidence>
<dbReference type="Gene3D" id="1.20.5.4820">
    <property type="match status" value="1"/>
</dbReference>
<dbReference type="Pfam" id="PF00063">
    <property type="entry name" value="Myosin_head"/>
    <property type="match status" value="1"/>
</dbReference>
<keyword evidence="3 9" id="KW-0067">ATP-binding</keyword>
<dbReference type="GO" id="GO:0051015">
    <property type="term" value="F:actin filament binding"/>
    <property type="evidence" value="ECO:0007669"/>
    <property type="project" value="InterPro"/>
</dbReference>
<dbReference type="PROSITE" id="PS51844">
    <property type="entry name" value="SH3_LIKE"/>
    <property type="match status" value="1"/>
</dbReference>
<dbReference type="InterPro" id="IPR008989">
    <property type="entry name" value="Myosin_S1_N"/>
</dbReference>
<feature type="region of interest" description="Disordered" evidence="10">
    <location>
        <begin position="1753"/>
        <end position="1772"/>
    </location>
</feature>
<dbReference type="PRINTS" id="PR00193">
    <property type="entry name" value="MYOSINHEAVY"/>
</dbReference>
<sequence length="2086" mass="236843">MQMKCKLSADGGWRACGLNSVEEDGGPASPSPSCHSPDGTLSASSSSERFGLTSCSQVTSSPSADPEAEDPDLSSAPSIPQTDPTASASDMADLPADDSKYLFLGNDFQSSGVGQADWAAKKMVWVPSEREGFEAASIREEKGEQVLVELSNGQKVTVSKDDIQKMNPPKFSKVEDMAALTFLNEASVLQNLRERYFSSLIYTYSGLFCVVVNPYKMLPIYSEKIIEMYKGKKRHEVPPHIYSITDNAYRNMLQDREDQSILCTGESGAGKTENTKKVIQYLAVIASSHKAKKDTNPQQTGSLAYGELEKQLLQANPILEAFGNAKTIKNDNSSRFGKFIKLNFDVTGCLVGAFIDTYLLEKSRCIRQANTERAFHIFYYMVSGATGKMREELLLEDFNSYSFLIAGHVEIPGLNDDELFQETLEAMEIMGFTQEERLGMLKVVSTVLQLGNITFEKERNSEQATMPDNTAAQKVCHLQGINVTDFTRAVLTPKIKVGREVVQKAQTKQQADFAVEALAKAMYERLFRWILARVNKTLDKSKRQSSSFLGILDIAGFEIFEDNSFEQLCINYTNERLQQLFNHTMFHHGQEEYKREGIEWNFIDFGLDLQPCIELIERPNNPPGILALLDEECWFPKATDVTFVEKLMNTHSAHGKFSKPKQHKDKLMFTVLHYAGKVDYNAADWLTKNMDPLNDNVTALLNNSSSGFIQDLWKDVDRVVGLDTISKMSQSSVPTSTKSKKGMFRTVGQLYKESLGKLMTTLHNTQPNFVRCIIPNHEKRAGKMDAHLVLEQLRCNGVLEGIRICRQGFPNRIVFQEFRQRYEILAAGSIPKGFMDGKQACCLMVKHLDLDPNLYRIGQSKMFFRTGVLAQLEEERDLKLTVVIIAFQARAQGFLGRKAFSRRQQQLTAMKVIQRNCACYLRLRNWQWWRLFTKVKPLLQVTRQEEEMGQKEEELKAVRDAAAKAEADLKDITQKHSQLLEEQALLEAKLQAEAELYAEAEDTRVRLEAKKQELEEVLHEMEARLEEEEERSISLQQEKKEMEQELQLMEAHIAQEEDARQQLQLEKAAVEAKVKKLEEDLLLTEDQNNKLQKERKLLEERLADMSSNLAEEEEKSKNLTKLKSKHESMISELEVRLKKEEKSRQDVDKARRKVEAELVDLQEQHADLQAQLAELRAQLAAKEAELQAAQARLDEEGRQREAALRRVRELEALLAELQEDLEAEKVARGKAEAARRDLGEELNSLRSELEDSLDTTAAQQELRVKREQEMATLKRAMEDEGRSHEAQIQDLRQKHSQAVEELREHLEQAKKVRAGLEKAKQALEKEAEDLSADLRALGCAKQDVEQKKKKVEAQLSDLQLRLSESERQRNELSERVSKMTVELDSVTALLNEAEGRSIKLSKDVSSVSSQLQDAQELLSEETRQKLNLSGRLRQLEEERSRLTEQLEEEAEARRAAERQASSLGVQLSDLKKKLEEVSAAAELLEEGRKRLQRELEAAGGDYEEKAAAYDKLEKSRGRLQQELEDVLMDLDAQRQLVSSLEKKQKKFDQMLAEERAVSAKCAEERDRAEAELREKETKVLALMKTLEEKQEALQEAERSVKALRVEMEDLISSKDDVGKSVHDLERAKRGLEAFVEEMKTQMEELEDELQAAEDAKLRLEVNGQAVRAQHERHLQAREEQSEEKRRQLLKQVRELEAELEEERKQRGQASAGRKKLEGELRSVEEQLEAASRGREEALKQLRKNQAQLKELHRELEDGRSAHKEILASSREAERRCKTLEAEIQQMQEMLAAAERARKQAEMERDELNEEAAGSSSGRSLLSDDKRRLEARIRQLEEELEEEQANVENLNERLRKSQQLVDQLGAELAAERASSQSREASRLQLERQSRDLKAKLQDVESQARSKLKSSVAALEAKLRDAEEQLEAESRERQAGAKNLRQKEKKLKDLSVQVEDERKQAQDYKEQMEKSNVRLKQLKHQLEEAEEEAQRVAAARRKLQRELLRSARWRPTTASAGRRGGGGAAEALTGSPRSGGGVRSSGGSGGTIRRLQENSMEVQEEELTSPSPPDPTGEEEEESPPAPDEGSP</sequence>
<dbReference type="GO" id="GO:0005516">
    <property type="term" value="F:calmodulin binding"/>
    <property type="evidence" value="ECO:0007669"/>
    <property type="project" value="UniProtKB-KW"/>
</dbReference>
<feature type="region of interest" description="Disordered" evidence="10">
    <location>
        <begin position="1"/>
        <end position="92"/>
    </location>
</feature>
<dbReference type="GO" id="GO:0000146">
    <property type="term" value="F:microfilament motor activity"/>
    <property type="evidence" value="ECO:0007669"/>
    <property type="project" value="TreeGrafter"/>
</dbReference>
<dbReference type="InterPro" id="IPR001609">
    <property type="entry name" value="Myosin_head_motor_dom-like"/>
</dbReference>
<dbReference type="Gene3D" id="2.30.30.360">
    <property type="entry name" value="Myosin S1 fragment, N-terminal"/>
    <property type="match status" value="1"/>
</dbReference>
<name>A0A437D4P3_ORYJA</name>
<dbReference type="Proteomes" id="UP000283210">
    <property type="component" value="Chromosome 8"/>
</dbReference>
<dbReference type="GO" id="GO:0031032">
    <property type="term" value="P:actomyosin structure organization"/>
    <property type="evidence" value="ECO:0007669"/>
    <property type="project" value="TreeGrafter"/>
</dbReference>
<evidence type="ECO:0000256" key="5">
    <source>
        <dbReference type="ARBA" id="ARBA00023054"/>
    </source>
</evidence>
<evidence type="ECO:0000256" key="10">
    <source>
        <dbReference type="SAM" id="MobiDB-lite"/>
    </source>
</evidence>
<evidence type="ECO:0000259" key="12">
    <source>
        <dbReference type="PROSITE" id="PS51844"/>
    </source>
</evidence>
<evidence type="ECO:0000256" key="4">
    <source>
        <dbReference type="ARBA" id="ARBA00022860"/>
    </source>
</evidence>
<dbReference type="PANTHER" id="PTHR45615:SF23">
    <property type="entry name" value="MYOSIN-11"/>
    <property type="match status" value="1"/>
</dbReference>
<dbReference type="PROSITE" id="PS50096">
    <property type="entry name" value="IQ"/>
    <property type="match status" value="1"/>
</dbReference>
<dbReference type="PROSITE" id="PS51456">
    <property type="entry name" value="MYOSIN_MOTOR"/>
    <property type="match status" value="1"/>
</dbReference>
<dbReference type="InterPro" id="IPR027417">
    <property type="entry name" value="P-loop_NTPase"/>
</dbReference>
<dbReference type="GO" id="GO:0016460">
    <property type="term" value="C:myosin II complex"/>
    <property type="evidence" value="ECO:0007669"/>
    <property type="project" value="TreeGrafter"/>
</dbReference>
<feature type="compositionally biased region" description="Gly residues" evidence="10">
    <location>
        <begin position="2031"/>
        <end position="2044"/>
    </location>
</feature>
<keyword evidence="4" id="KW-0112">Calmodulin-binding</keyword>
<dbReference type="CDD" id="cd01377">
    <property type="entry name" value="MYSc_class_II"/>
    <property type="match status" value="1"/>
</dbReference>
<comment type="similarity">
    <text evidence="1 9">Belongs to the TRAFAC class myosin-kinesin ATPase superfamily. Myosin family.</text>
</comment>
<dbReference type="Gene3D" id="1.10.10.820">
    <property type="match status" value="1"/>
</dbReference>
<evidence type="ECO:0000256" key="9">
    <source>
        <dbReference type="PROSITE-ProRule" id="PRU00782"/>
    </source>
</evidence>